<evidence type="ECO:0008006" key="3">
    <source>
        <dbReference type="Google" id="ProtNLM"/>
    </source>
</evidence>
<evidence type="ECO:0000313" key="1">
    <source>
        <dbReference type="EMBL" id="MBB6488604.1"/>
    </source>
</evidence>
<protein>
    <recommendedName>
        <fullName evidence="3">DUF2948 family protein</fullName>
    </recommendedName>
</protein>
<proteinExistence type="predicted"/>
<dbReference type="Proteomes" id="UP000565576">
    <property type="component" value="Unassembled WGS sequence"/>
</dbReference>
<comment type="caution">
    <text evidence="1">The sequence shown here is derived from an EMBL/GenBank/DDBJ whole genome shotgun (WGS) entry which is preliminary data.</text>
</comment>
<reference evidence="1 2" key="1">
    <citation type="submission" date="2020-08" db="EMBL/GenBank/DDBJ databases">
        <title>Genomic Encyclopedia of Type Strains, Phase IV (KMG-V): Genome sequencing to study the core and pangenomes of soil and plant-associated prokaryotes.</title>
        <authorList>
            <person name="Whitman W."/>
        </authorList>
    </citation>
    <scope>NUCLEOTIDE SEQUENCE [LARGE SCALE GENOMIC DNA]</scope>
    <source>
        <strain evidence="1 2">SEMIA 4060</strain>
    </source>
</reference>
<name>A0A7X0MFC1_9HYPH</name>
<organism evidence="1 2">
    <name type="scientific">Rhizobium lusitanum</name>
    <dbReference type="NCBI Taxonomy" id="293958"/>
    <lineage>
        <taxon>Bacteria</taxon>
        <taxon>Pseudomonadati</taxon>
        <taxon>Pseudomonadota</taxon>
        <taxon>Alphaproteobacteria</taxon>
        <taxon>Hyphomicrobiales</taxon>
        <taxon>Rhizobiaceae</taxon>
        <taxon>Rhizobium/Agrobacterium group</taxon>
        <taxon>Rhizobium</taxon>
    </lineage>
</organism>
<dbReference type="AlphaFoldDB" id="A0A7X0MFC1"/>
<evidence type="ECO:0000313" key="2">
    <source>
        <dbReference type="Proteomes" id="UP000565576"/>
    </source>
</evidence>
<accession>A0A7X0MFC1</accession>
<gene>
    <name evidence="1" type="ORF">GGD46_005924</name>
</gene>
<dbReference type="RefSeq" id="WP_184710170.1">
    <property type="nucleotide sequence ID" value="NZ_JACHBG010000025.1"/>
</dbReference>
<sequence length="150" mass="16606">MSSPDWDNDEHLFASLTGGQAVLDWFGFCPRFHDAALERLEIANGSVLLAIRAFRMADKLDRQRRFICDRHARVTLLMNAVSGIKLNGSAASIIFDLRIRRLAADEAASNWETCDAPVKGDIVVTFDTSVGLHGLIYTKDLAFGLQPMPV</sequence>
<dbReference type="EMBL" id="JACHBG010000025">
    <property type="protein sequence ID" value="MBB6488604.1"/>
    <property type="molecule type" value="Genomic_DNA"/>
</dbReference>